<reference evidence="2 3" key="1">
    <citation type="submission" date="2023-05" db="EMBL/GenBank/DDBJ databases">
        <title>Pseudodonghicola sp. nov.</title>
        <authorList>
            <person name="Huang J."/>
        </authorList>
    </citation>
    <scope>NUCLEOTIDE SEQUENCE [LARGE SCALE GENOMIC DNA]</scope>
    <source>
        <strain evidence="2 3">IC7</strain>
    </source>
</reference>
<feature type="signal peptide" evidence="1">
    <location>
        <begin position="1"/>
        <end position="25"/>
    </location>
</feature>
<feature type="chain" id="PRO_5045565273" evidence="1">
    <location>
        <begin position="26"/>
        <end position="122"/>
    </location>
</feature>
<keyword evidence="3" id="KW-1185">Reference proteome</keyword>
<dbReference type="EMBL" id="JASNJD010000032">
    <property type="protein sequence ID" value="MDK3020760.1"/>
    <property type="molecule type" value="Genomic_DNA"/>
</dbReference>
<gene>
    <name evidence="2" type="ORF">QO033_24050</name>
</gene>
<organism evidence="2 3">
    <name type="scientific">Pseudodonghicola flavimaris</name>
    <dbReference type="NCBI Taxonomy" id="3050036"/>
    <lineage>
        <taxon>Bacteria</taxon>
        <taxon>Pseudomonadati</taxon>
        <taxon>Pseudomonadota</taxon>
        <taxon>Alphaproteobacteria</taxon>
        <taxon>Rhodobacterales</taxon>
        <taxon>Paracoccaceae</taxon>
        <taxon>Pseudodonghicola</taxon>
    </lineage>
</organism>
<proteinExistence type="predicted"/>
<accession>A0ABT7F822</accession>
<comment type="caution">
    <text evidence="2">The sequence shown here is derived from an EMBL/GenBank/DDBJ whole genome shotgun (WGS) entry which is preliminary data.</text>
</comment>
<dbReference type="RefSeq" id="WP_284483278.1">
    <property type="nucleotide sequence ID" value="NZ_JASNJD010000032.1"/>
</dbReference>
<protein>
    <submittedName>
        <fullName evidence="2">Uncharacterized protein</fullName>
    </submittedName>
</protein>
<keyword evidence="1" id="KW-0732">Signal</keyword>
<dbReference type="Proteomes" id="UP001243757">
    <property type="component" value="Unassembled WGS sequence"/>
</dbReference>
<evidence type="ECO:0000313" key="2">
    <source>
        <dbReference type="EMBL" id="MDK3020760.1"/>
    </source>
</evidence>
<name>A0ABT7F822_9RHOB</name>
<sequence length="122" mass="13274">MDRRNFLSAAPAFSFGALMASGATAAVPTDPLRSWFEDWQTLRAEWNGNGHDEDGEQSAYGEALWSRADGLEEKLATTKATTADGALAQLEWMLADSTDMDFQTGHREALELAHEALKALVA</sequence>
<evidence type="ECO:0000313" key="3">
    <source>
        <dbReference type="Proteomes" id="UP001243757"/>
    </source>
</evidence>
<evidence type="ECO:0000256" key="1">
    <source>
        <dbReference type="SAM" id="SignalP"/>
    </source>
</evidence>